<proteinExistence type="predicted"/>
<protein>
    <submittedName>
        <fullName evidence="1">Uncharacterized protein</fullName>
    </submittedName>
</protein>
<dbReference type="RefSeq" id="WP_253964615.1">
    <property type="nucleotide sequence ID" value="NZ_JALHBS010000069.1"/>
</dbReference>
<keyword evidence="2" id="KW-1185">Reference proteome</keyword>
<dbReference type="AlphaFoldDB" id="A0A9X2H9B2"/>
<evidence type="ECO:0000313" key="1">
    <source>
        <dbReference type="EMBL" id="MCP3055775.1"/>
    </source>
</evidence>
<gene>
    <name evidence="1" type="ORF">MJ956_11560</name>
</gene>
<evidence type="ECO:0000313" key="2">
    <source>
        <dbReference type="Proteomes" id="UP001155220"/>
    </source>
</evidence>
<dbReference type="Proteomes" id="UP001155220">
    <property type="component" value="Unassembled WGS sequence"/>
</dbReference>
<organism evidence="1 2">
    <name type="scientific">Aurantimonas marianensis</name>
    <dbReference type="NCBI Taxonomy" id="2920428"/>
    <lineage>
        <taxon>Bacteria</taxon>
        <taxon>Pseudomonadati</taxon>
        <taxon>Pseudomonadota</taxon>
        <taxon>Alphaproteobacteria</taxon>
        <taxon>Hyphomicrobiales</taxon>
        <taxon>Aurantimonadaceae</taxon>
        <taxon>Aurantimonas</taxon>
    </lineage>
</organism>
<dbReference type="EMBL" id="JALHBS010000069">
    <property type="protein sequence ID" value="MCP3055775.1"/>
    <property type="molecule type" value="Genomic_DNA"/>
</dbReference>
<sequence length="218" mass="23639">MSQTTDATPRALREAFYVLSTAQDVPDARLLDDIVRRYPQFGQELTDFAIAIAVDALRGGRAVEAAEAAIDPTVVSPAVSRAMSHFQNRLHAVATDAARVKSTRVSIADAPNPFSALQRSEYRAFAARLHANAVFVGKLRDRQIDPATMTPGFQSRVAEELKAPLDVVVAHFAARQAAPTGQFFKAEGKPATGIQQSFEESVRSSGLSEAQQKFLLEL</sequence>
<name>A0A9X2H9B2_9HYPH</name>
<accession>A0A9X2H9B2</accession>
<comment type="caution">
    <text evidence="1">The sequence shown here is derived from an EMBL/GenBank/DDBJ whole genome shotgun (WGS) entry which is preliminary data.</text>
</comment>
<reference evidence="1" key="1">
    <citation type="submission" date="2022-03" db="EMBL/GenBank/DDBJ databases">
        <title>Aurantimonas Liuensis sp. Nov., isolated from the hadal seawater of the Mariana Trench.</title>
        <authorList>
            <person name="Liu R."/>
        </authorList>
    </citation>
    <scope>NUCLEOTIDE SEQUENCE</scope>
    <source>
        <strain evidence="1">LRZ36</strain>
    </source>
</reference>